<evidence type="ECO:0000256" key="1">
    <source>
        <dbReference type="SAM" id="MobiDB-lite"/>
    </source>
</evidence>
<protein>
    <submittedName>
        <fullName evidence="2">Unplaced genomic scaffold GYMLUscaffold_39, whole genome shotgun sequence</fullName>
    </submittedName>
</protein>
<dbReference type="EMBL" id="KN834787">
    <property type="protein sequence ID" value="KIK58126.1"/>
    <property type="molecule type" value="Genomic_DNA"/>
</dbReference>
<evidence type="ECO:0000313" key="2">
    <source>
        <dbReference type="EMBL" id="KIK58126.1"/>
    </source>
</evidence>
<keyword evidence="3" id="KW-1185">Reference proteome</keyword>
<feature type="compositionally biased region" description="Polar residues" evidence="1">
    <location>
        <begin position="412"/>
        <end position="424"/>
    </location>
</feature>
<organism evidence="2 3">
    <name type="scientific">Collybiopsis luxurians FD-317 M1</name>
    <dbReference type="NCBI Taxonomy" id="944289"/>
    <lineage>
        <taxon>Eukaryota</taxon>
        <taxon>Fungi</taxon>
        <taxon>Dikarya</taxon>
        <taxon>Basidiomycota</taxon>
        <taxon>Agaricomycotina</taxon>
        <taxon>Agaricomycetes</taxon>
        <taxon>Agaricomycetidae</taxon>
        <taxon>Agaricales</taxon>
        <taxon>Marasmiineae</taxon>
        <taxon>Omphalotaceae</taxon>
        <taxon>Collybiopsis</taxon>
        <taxon>Collybiopsis luxurians</taxon>
    </lineage>
</organism>
<name>A0A0D0BS53_9AGAR</name>
<accession>A0A0D0BS53</accession>
<sequence length="549" mass="61400">MLSGASTTAMMIPSSFPNINRIQSEILLKIFRFCSTITASEFEQGPQPSFHAQSLALSHVNKRWRRIALSASSLWSTIYLGFDSASLRQPIWCATKTLVELYLERSREATLDICVLLSDYSLPKSGEGKYRGKRKDDEPDTGPDLCLKGGVDPVPLLPLFFKHAARWRSAVLQISWDGWSGLIFPSTFPVLEKLDIRCISRSTDDFDRQTIFFIPKAFRHAPLLRKLSIENFAFKSDFKCVRGFDEINLFSVDTKSALQSLRYASHQCKTRIHIISHSDNDKPSPLPRTESWTKTFSLSVNDDAGILPSLMAALMLLNIESIEFNTAPGIDSSNPNNNKPIPFPIDECLSLLHRSSVAKLTSLHLSGQHITDRDLLRIVKQLPVISSFTFREPAITASMSKQPPLRAAHTTAYGSTPPDSENSNPHTLTPYFFKALMTLGGLDLRSNKAVLPLLPNLTYIELSFRSHSSSTDRELSKCINSMLVFLECRRPTTPQDRHLFMTGLLQVLQKAEICIPRKSFPLSKQVKRTLAKLRSDGLAVSVGVCKAKG</sequence>
<reference evidence="2 3" key="1">
    <citation type="submission" date="2014-04" db="EMBL/GenBank/DDBJ databases">
        <title>Evolutionary Origins and Diversification of the Mycorrhizal Mutualists.</title>
        <authorList>
            <consortium name="DOE Joint Genome Institute"/>
            <consortium name="Mycorrhizal Genomics Consortium"/>
            <person name="Kohler A."/>
            <person name="Kuo A."/>
            <person name="Nagy L.G."/>
            <person name="Floudas D."/>
            <person name="Copeland A."/>
            <person name="Barry K.W."/>
            <person name="Cichocki N."/>
            <person name="Veneault-Fourrey C."/>
            <person name="LaButti K."/>
            <person name="Lindquist E.A."/>
            <person name="Lipzen A."/>
            <person name="Lundell T."/>
            <person name="Morin E."/>
            <person name="Murat C."/>
            <person name="Riley R."/>
            <person name="Ohm R."/>
            <person name="Sun H."/>
            <person name="Tunlid A."/>
            <person name="Henrissat B."/>
            <person name="Grigoriev I.V."/>
            <person name="Hibbett D.S."/>
            <person name="Martin F."/>
        </authorList>
    </citation>
    <scope>NUCLEOTIDE SEQUENCE [LARGE SCALE GENOMIC DNA]</scope>
    <source>
        <strain evidence="2 3">FD-317 M1</strain>
    </source>
</reference>
<dbReference type="Gene3D" id="3.80.10.10">
    <property type="entry name" value="Ribonuclease Inhibitor"/>
    <property type="match status" value="1"/>
</dbReference>
<dbReference type="AlphaFoldDB" id="A0A0D0BS53"/>
<dbReference type="OrthoDB" id="3023006at2759"/>
<gene>
    <name evidence="2" type="ORF">GYMLUDRAFT_60952</name>
</gene>
<feature type="region of interest" description="Disordered" evidence="1">
    <location>
        <begin position="400"/>
        <end position="424"/>
    </location>
</feature>
<dbReference type="Gene3D" id="1.20.1280.50">
    <property type="match status" value="1"/>
</dbReference>
<proteinExistence type="predicted"/>
<dbReference type="Proteomes" id="UP000053593">
    <property type="component" value="Unassembled WGS sequence"/>
</dbReference>
<dbReference type="HOGENOM" id="CLU_593196_0_0_1"/>
<dbReference type="SUPFAM" id="SSF52047">
    <property type="entry name" value="RNI-like"/>
    <property type="match status" value="1"/>
</dbReference>
<dbReference type="InterPro" id="IPR032675">
    <property type="entry name" value="LRR_dom_sf"/>
</dbReference>
<evidence type="ECO:0000313" key="3">
    <source>
        <dbReference type="Proteomes" id="UP000053593"/>
    </source>
</evidence>